<feature type="DNA-binding region" description="H-T-H motif" evidence="4">
    <location>
        <begin position="50"/>
        <end position="69"/>
    </location>
</feature>
<dbReference type="Pfam" id="PF00440">
    <property type="entry name" value="TetR_N"/>
    <property type="match status" value="1"/>
</dbReference>
<dbReference type="InterPro" id="IPR001647">
    <property type="entry name" value="HTH_TetR"/>
</dbReference>
<dbReference type="KEGG" id="nno:NONO_c41480"/>
<dbReference type="Proteomes" id="UP000019150">
    <property type="component" value="Chromosome"/>
</dbReference>
<evidence type="ECO:0000256" key="2">
    <source>
        <dbReference type="ARBA" id="ARBA00023125"/>
    </source>
</evidence>
<dbReference type="PANTHER" id="PTHR30055">
    <property type="entry name" value="HTH-TYPE TRANSCRIPTIONAL REGULATOR RUTR"/>
    <property type="match status" value="1"/>
</dbReference>
<gene>
    <name evidence="7" type="ORF">NONO_c41480</name>
</gene>
<keyword evidence="2 4" id="KW-0238">DNA-binding</keyword>
<evidence type="ECO:0000313" key="8">
    <source>
        <dbReference type="Proteomes" id="UP000019150"/>
    </source>
</evidence>
<dbReference type="STRING" id="1415166.NONO_c41480"/>
<dbReference type="InterPro" id="IPR036271">
    <property type="entry name" value="Tet_transcr_reg_TetR-rel_C_sf"/>
</dbReference>
<evidence type="ECO:0000256" key="3">
    <source>
        <dbReference type="ARBA" id="ARBA00023163"/>
    </source>
</evidence>
<dbReference type="AlphaFoldDB" id="W5TI75"/>
<dbReference type="PROSITE" id="PS50977">
    <property type="entry name" value="HTH_TETR_2"/>
    <property type="match status" value="1"/>
</dbReference>
<dbReference type="SUPFAM" id="SSF48498">
    <property type="entry name" value="Tetracyclin repressor-like, C-terminal domain"/>
    <property type="match status" value="1"/>
</dbReference>
<name>W5TI75_9NOCA</name>
<accession>W5TI75</accession>
<dbReference type="eggNOG" id="COG1309">
    <property type="taxonomic scope" value="Bacteria"/>
</dbReference>
<proteinExistence type="predicted"/>
<keyword evidence="8" id="KW-1185">Reference proteome</keyword>
<evidence type="ECO:0000313" key="7">
    <source>
        <dbReference type="EMBL" id="AHH18932.1"/>
    </source>
</evidence>
<dbReference type="GO" id="GO:0000976">
    <property type="term" value="F:transcription cis-regulatory region binding"/>
    <property type="evidence" value="ECO:0007669"/>
    <property type="project" value="TreeGrafter"/>
</dbReference>
<dbReference type="PRINTS" id="PR00455">
    <property type="entry name" value="HTHTETR"/>
</dbReference>
<feature type="region of interest" description="Disordered" evidence="5">
    <location>
        <begin position="1"/>
        <end position="25"/>
    </location>
</feature>
<organism evidence="7 8">
    <name type="scientific">Nocardia nova SH22a</name>
    <dbReference type="NCBI Taxonomy" id="1415166"/>
    <lineage>
        <taxon>Bacteria</taxon>
        <taxon>Bacillati</taxon>
        <taxon>Actinomycetota</taxon>
        <taxon>Actinomycetes</taxon>
        <taxon>Mycobacteriales</taxon>
        <taxon>Nocardiaceae</taxon>
        <taxon>Nocardia</taxon>
    </lineage>
</organism>
<evidence type="ECO:0000256" key="4">
    <source>
        <dbReference type="PROSITE-ProRule" id="PRU00335"/>
    </source>
</evidence>
<evidence type="ECO:0000259" key="6">
    <source>
        <dbReference type="PROSITE" id="PS50977"/>
    </source>
</evidence>
<evidence type="ECO:0000256" key="5">
    <source>
        <dbReference type="SAM" id="MobiDB-lite"/>
    </source>
</evidence>
<reference evidence="7 8" key="1">
    <citation type="journal article" date="2014" name="Appl. Environ. Microbiol.">
        <title>Insights into the Microbial Degradation of Rubber and Gutta-Percha by Analysis of the Complete Genome of Nocardia nova SH22a.</title>
        <authorList>
            <person name="Luo Q."/>
            <person name="Hiessl S."/>
            <person name="Poehlein A."/>
            <person name="Daniel R."/>
            <person name="Steinbuchel A."/>
        </authorList>
    </citation>
    <scope>NUCLEOTIDE SEQUENCE [LARGE SCALE GENOMIC DNA]</scope>
    <source>
        <strain evidence="7">SH22a</strain>
    </source>
</reference>
<dbReference type="EMBL" id="CP006850">
    <property type="protein sequence ID" value="AHH18932.1"/>
    <property type="molecule type" value="Genomic_DNA"/>
</dbReference>
<dbReference type="PATRIC" id="fig|1415166.3.peg.4257"/>
<dbReference type="HOGENOM" id="CLU_069356_17_3_11"/>
<dbReference type="Gene3D" id="1.10.357.10">
    <property type="entry name" value="Tetracycline Repressor, domain 2"/>
    <property type="match status" value="1"/>
</dbReference>
<dbReference type="InterPro" id="IPR050109">
    <property type="entry name" value="HTH-type_TetR-like_transc_reg"/>
</dbReference>
<protein>
    <submittedName>
        <fullName evidence="7">Putative transcriptional regulator, TetR family</fullName>
    </submittedName>
</protein>
<sequence length="200" mass="21320">MRERCGGCGNVSAMTASPRANRGPKAAAENRRALVRAAREVFAENGFDAPLSSIARAAGVGPGVLYRHFPNRESMILAVFDDNIVEIEQVARRPATTAEDLLDFIVDQIAESAGFVATIDPTGFDDPRLFEVSGRVVDLIGGKLEQQRGALRADLGAGDVVMALAMLAAILIKTPLPDRKATARRAWALLMRGLRAGPPA</sequence>
<keyword evidence="3" id="KW-0804">Transcription</keyword>
<dbReference type="GO" id="GO:0003700">
    <property type="term" value="F:DNA-binding transcription factor activity"/>
    <property type="evidence" value="ECO:0007669"/>
    <property type="project" value="TreeGrafter"/>
</dbReference>
<dbReference type="InterPro" id="IPR009057">
    <property type="entry name" value="Homeodomain-like_sf"/>
</dbReference>
<dbReference type="PANTHER" id="PTHR30055:SF234">
    <property type="entry name" value="HTH-TYPE TRANSCRIPTIONAL REGULATOR BETI"/>
    <property type="match status" value="1"/>
</dbReference>
<keyword evidence="1" id="KW-0805">Transcription regulation</keyword>
<feature type="domain" description="HTH tetR-type" evidence="6">
    <location>
        <begin position="28"/>
        <end position="87"/>
    </location>
</feature>
<evidence type="ECO:0000256" key="1">
    <source>
        <dbReference type="ARBA" id="ARBA00023015"/>
    </source>
</evidence>
<dbReference type="SUPFAM" id="SSF46689">
    <property type="entry name" value="Homeodomain-like"/>
    <property type="match status" value="1"/>
</dbReference>